<evidence type="ECO:0000313" key="4">
    <source>
        <dbReference type="Proteomes" id="UP000058613"/>
    </source>
</evidence>
<dbReference type="GO" id="GO:0016787">
    <property type="term" value="F:hydrolase activity"/>
    <property type="evidence" value="ECO:0007669"/>
    <property type="project" value="InterPro"/>
</dbReference>
<dbReference type="GeneID" id="26099421"/>
<dbReference type="KEGG" id="pdl:Pyrde_1083"/>
<evidence type="ECO:0000313" key="5">
    <source>
        <dbReference type="Proteomes" id="UP000196694"/>
    </source>
</evidence>
<dbReference type="Pfam" id="PF00149">
    <property type="entry name" value="Metallophos"/>
    <property type="match status" value="1"/>
</dbReference>
<protein>
    <recommendedName>
        <fullName evidence="1">Calcineurin-like phosphoesterase domain-containing protein</fullName>
    </recommendedName>
</protein>
<proteinExistence type="predicted"/>
<dbReference type="AlphaFoldDB" id="A0A0P0N3N3"/>
<dbReference type="EMBL" id="CP013011">
    <property type="protein sequence ID" value="ALL01131.1"/>
    <property type="molecule type" value="Genomic_DNA"/>
</dbReference>
<dbReference type="EMBL" id="NCQP01000001">
    <property type="protein sequence ID" value="OWJ55291.1"/>
    <property type="molecule type" value="Genomic_DNA"/>
</dbReference>
<dbReference type="Gene3D" id="3.60.21.10">
    <property type="match status" value="1"/>
</dbReference>
<dbReference type="RefSeq" id="WP_055408898.1">
    <property type="nucleotide sequence ID" value="NZ_CP013011.1"/>
</dbReference>
<dbReference type="OrthoDB" id="15074at2157"/>
<dbReference type="SUPFAM" id="SSF56300">
    <property type="entry name" value="Metallo-dependent phosphatases"/>
    <property type="match status" value="1"/>
</dbReference>
<evidence type="ECO:0000313" key="2">
    <source>
        <dbReference type="EMBL" id="ALL01131.1"/>
    </source>
</evidence>
<dbReference type="Proteomes" id="UP000058613">
    <property type="component" value="Chromosome"/>
</dbReference>
<dbReference type="InterPro" id="IPR051158">
    <property type="entry name" value="Metallophosphoesterase_sf"/>
</dbReference>
<sequence>MIIIATSDVHSPRYLLYYMASLSRHAEDCKKASLVIWAGDMVERGRVEALRPVLEATQRKCPEARIVAVFGNEEYMSREHEFVRAYDNVVWLNDSYIVVEEEGKSIAIYGSRGALDRPTRWQRRNIPGIETIYKRRAERMKIVLSQLRNRTDIVIVVTHYAPTYLTLEGEKQEIWPELGSRAVERALLEARPDIAIHGHAHNSRRLEAMLDGIRVLNVAFPARKDITIVKL</sequence>
<evidence type="ECO:0000259" key="1">
    <source>
        <dbReference type="Pfam" id="PF00149"/>
    </source>
</evidence>
<organism evidence="2 4">
    <name type="scientific">Pyrodictium delaneyi</name>
    <dbReference type="NCBI Taxonomy" id="1273541"/>
    <lineage>
        <taxon>Archaea</taxon>
        <taxon>Thermoproteota</taxon>
        <taxon>Thermoprotei</taxon>
        <taxon>Desulfurococcales</taxon>
        <taxon>Pyrodictiaceae</taxon>
        <taxon>Pyrodictium</taxon>
    </lineage>
</organism>
<dbReference type="InterPro" id="IPR029052">
    <property type="entry name" value="Metallo-depent_PP-like"/>
</dbReference>
<dbReference type="CDD" id="cd00838">
    <property type="entry name" value="MPP_superfamily"/>
    <property type="match status" value="1"/>
</dbReference>
<gene>
    <name evidence="3" type="ORF">Pdsh_00225</name>
    <name evidence="2" type="ORF">Pyrde_1083</name>
</gene>
<dbReference type="InterPro" id="IPR004843">
    <property type="entry name" value="Calcineurin-like_PHP"/>
</dbReference>
<name>A0A0P0N3N3_9CREN</name>
<reference evidence="3 5" key="2">
    <citation type="submission" date="2017-05" db="EMBL/GenBank/DDBJ databases">
        <title>The draft genome of the hyperthermophilic archaeon 'Pyrodictium delaneyi strain Hulk', an iron and nitrate reducer, reveals the capacity for sulfate reduction.</title>
        <authorList>
            <person name="Demey L.M."/>
            <person name="Miller C."/>
            <person name="Manzella M."/>
            <person name="Reguera G."/>
            <person name="Kashefi K."/>
        </authorList>
    </citation>
    <scope>NUCLEOTIDE SEQUENCE [LARGE SCALE GENOMIC DNA]</scope>
    <source>
        <strain evidence="3 5">Hulk</strain>
    </source>
</reference>
<evidence type="ECO:0000313" key="3">
    <source>
        <dbReference type="EMBL" id="OWJ55291.1"/>
    </source>
</evidence>
<dbReference type="PANTHER" id="PTHR31302">
    <property type="entry name" value="TRANSMEMBRANE PROTEIN WITH METALLOPHOSPHOESTERASE DOMAIN-RELATED"/>
    <property type="match status" value="1"/>
</dbReference>
<dbReference type="Proteomes" id="UP000196694">
    <property type="component" value="Unassembled WGS sequence"/>
</dbReference>
<feature type="domain" description="Calcineurin-like phosphoesterase" evidence="1">
    <location>
        <begin position="3"/>
        <end position="202"/>
    </location>
</feature>
<dbReference type="STRING" id="1273541.Pyrde_1083"/>
<accession>A0A0P0N3N3</accession>
<keyword evidence="5" id="KW-1185">Reference proteome</keyword>
<dbReference type="PATRIC" id="fig|1273541.4.peg.1163"/>
<reference evidence="2 4" key="1">
    <citation type="submission" date="2015-10" db="EMBL/GenBank/DDBJ databases">
        <title>Complete genome sequence of hyperthermophilic archaeon Pyrodictium delaneyi Su06.</title>
        <authorList>
            <person name="Jung J.-H."/>
            <person name="Lin J."/>
            <person name="Holden J.F."/>
            <person name="Park C.-S."/>
        </authorList>
    </citation>
    <scope>NUCLEOTIDE SEQUENCE [LARGE SCALE GENOMIC DNA]</scope>
    <source>
        <strain evidence="2 4">Su06</strain>
    </source>
</reference>
<dbReference type="PANTHER" id="PTHR31302:SF0">
    <property type="entry name" value="TRANSMEMBRANE PROTEIN WITH METALLOPHOSPHOESTERASE DOMAIN"/>
    <property type="match status" value="1"/>
</dbReference>